<gene>
    <name evidence="1" type="ORF">NDI79_00475</name>
</gene>
<name>A0ABU2FVR4_9EURY</name>
<sequence>MPSTDFHGTHTLLSGDYVDALFGLFDALSPYAGRGLVRLDEEWLDETPDIEDCARAWDAIRGEFDRLPNRDEHGWTAWGVELDGPGRDAMRRLVELTNDVVGSHFVAEIRLVRDGRTVLSAMPHHTDLAVDAGVLPEDAFAAAEASLAGLDACLVAGEPHTEWEAENRRWSVGPAVCEETLDERRSSCYGISNLRGLRVTADGTALELSWSLGEPVSEDPIGKALSWTLEKLHRPPRALPCADVERAESVADFLAETLRGYDGRGIRS</sequence>
<comment type="caution">
    <text evidence="1">The sequence shown here is derived from an EMBL/GenBank/DDBJ whole genome shotgun (WGS) entry which is preliminary data.</text>
</comment>
<dbReference type="EMBL" id="JAMQOQ010000001">
    <property type="protein sequence ID" value="MDS0292637.1"/>
    <property type="molecule type" value="Genomic_DNA"/>
</dbReference>
<accession>A0ABU2FVR4</accession>
<evidence type="ECO:0000313" key="2">
    <source>
        <dbReference type="Proteomes" id="UP001254813"/>
    </source>
</evidence>
<reference evidence="1 2" key="1">
    <citation type="submission" date="2022-06" db="EMBL/GenBank/DDBJ databases">
        <title>Halogeometricum sp. a new haloarchaeum isolate from saline soil.</title>
        <authorList>
            <person name="Strakova D."/>
            <person name="Galisteo C."/>
            <person name="Sanchez-Porro C."/>
            <person name="Ventosa A."/>
        </authorList>
    </citation>
    <scope>NUCLEOTIDE SEQUENCE [LARGE SCALE GENOMIC DNA]</scope>
    <source>
        <strain evidence="2">S3BR25-2</strain>
    </source>
</reference>
<protein>
    <submittedName>
        <fullName evidence="1">Uncharacterized protein</fullName>
    </submittedName>
</protein>
<organism evidence="1 2">
    <name type="scientific">Halogeometricum luteum</name>
    <dbReference type="NCBI Taxonomy" id="2950537"/>
    <lineage>
        <taxon>Archaea</taxon>
        <taxon>Methanobacteriati</taxon>
        <taxon>Methanobacteriota</taxon>
        <taxon>Stenosarchaea group</taxon>
        <taxon>Halobacteria</taxon>
        <taxon>Halobacteriales</taxon>
        <taxon>Haloferacaceae</taxon>
        <taxon>Halogeometricum</taxon>
    </lineage>
</organism>
<proteinExistence type="predicted"/>
<evidence type="ECO:0000313" key="1">
    <source>
        <dbReference type="EMBL" id="MDS0292637.1"/>
    </source>
</evidence>
<dbReference type="Proteomes" id="UP001254813">
    <property type="component" value="Unassembled WGS sequence"/>
</dbReference>
<dbReference type="RefSeq" id="WP_310926485.1">
    <property type="nucleotide sequence ID" value="NZ_JAMQOQ010000001.1"/>
</dbReference>
<keyword evidence="2" id="KW-1185">Reference proteome</keyword>